<sequence length="104" mass="11622">MLTSPGMLSTIHAEMSSGVIVSTIVSLMHSSRLRPWSNVPFTWKSGLWQDAHCWCCNSRLFSSIHISERAELLNKYIGTSKQADMLSDAQLRAERVISLGKSQL</sequence>
<organism evidence="1 2">
    <name type="scientific">Rhodamnia argentea</name>
    <dbReference type="NCBI Taxonomy" id="178133"/>
    <lineage>
        <taxon>Eukaryota</taxon>
        <taxon>Viridiplantae</taxon>
        <taxon>Streptophyta</taxon>
        <taxon>Embryophyta</taxon>
        <taxon>Tracheophyta</taxon>
        <taxon>Spermatophyta</taxon>
        <taxon>Magnoliopsida</taxon>
        <taxon>eudicotyledons</taxon>
        <taxon>Gunneridae</taxon>
        <taxon>Pentapetalae</taxon>
        <taxon>rosids</taxon>
        <taxon>malvids</taxon>
        <taxon>Myrtales</taxon>
        <taxon>Myrtaceae</taxon>
        <taxon>Myrtoideae</taxon>
        <taxon>Myrteae</taxon>
        <taxon>Australasian group</taxon>
        <taxon>Rhodamnia</taxon>
    </lineage>
</organism>
<dbReference type="RefSeq" id="XP_048131788.1">
    <property type="nucleotide sequence ID" value="XM_048275831.1"/>
</dbReference>
<reference evidence="2" key="1">
    <citation type="submission" date="2025-08" db="UniProtKB">
        <authorList>
            <consortium name="RefSeq"/>
        </authorList>
    </citation>
    <scope>IDENTIFICATION</scope>
    <source>
        <tissue evidence="2">Leaf</tissue>
    </source>
</reference>
<evidence type="ECO:0000313" key="2">
    <source>
        <dbReference type="RefSeq" id="XP_048131788.1"/>
    </source>
</evidence>
<name>A0ABM3H5B0_9MYRT</name>
<dbReference type="GeneID" id="125314209"/>
<proteinExistence type="predicted"/>
<protein>
    <submittedName>
        <fullName evidence="2">Uncharacterized protein LOC125314209</fullName>
    </submittedName>
</protein>
<gene>
    <name evidence="2" type="primary">LOC125314209</name>
</gene>
<accession>A0ABM3H5B0</accession>
<keyword evidence="1" id="KW-1185">Reference proteome</keyword>
<evidence type="ECO:0000313" key="1">
    <source>
        <dbReference type="Proteomes" id="UP000827889"/>
    </source>
</evidence>
<dbReference type="Proteomes" id="UP000827889">
    <property type="component" value="Chromosome 3"/>
</dbReference>